<dbReference type="InterPro" id="IPR036661">
    <property type="entry name" value="Luciferase-like_sf"/>
</dbReference>
<accession>B9JKH9</accession>
<dbReference type="Gene3D" id="3.20.20.30">
    <property type="entry name" value="Luciferase-like domain"/>
    <property type="match status" value="1"/>
</dbReference>
<dbReference type="PANTHER" id="PTHR30137:SF8">
    <property type="entry name" value="BLR5498 PROTEIN"/>
    <property type="match status" value="1"/>
</dbReference>
<keyword evidence="2" id="KW-0503">Monooxygenase</keyword>
<dbReference type="SUPFAM" id="SSF51679">
    <property type="entry name" value="Bacterial luciferase-like"/>
    <property type="match status" value="1"/>
</dbReference>
<dbReference type="HOGENOM" id="CLU_027853_3_0_5"/>
<dbReference type="Pfam" id="PF00296">
    <property type="entry name" value="Bac_luciferase"/>
    <property type="match status" value="1"/>
</dbReference>
<organism evidence="4 5">
    <name type="scientific">Rhizobium rhizogenes (strain K84 / ATCC BAA-868)</name>
    <name type="common">Agrobacterium radiobacter</name>
    <dbReference type="NCBI Taxonomy" id="311403"/>
    <lineage>
        <taxon>Bacteria</taxon>
        <taxon>Pseudomonadati</taxon>
        <taxon>Pseudomonadota</taxon>
        <taxon>Alphaproteobacteria</taxon>
        <taxon>Hyphomicrobiales</taxon>
        <taxon>Rhizobiaceae</taxon>
        <taxon>Rhizobium/Agrobacterium group</taxon>
        <taxon>Rhizobium</taxon>
    </lineage>
</organism>
<dbReference type="STRING" id="311403.Arad_9363"/>
<dbReference type="GO" id="GO:0005829">
    <property type="term" value="C:cytosol"/>
    <property type="evidence" value="ECO:0007669"/>
    <property type="project" value="TreeGrafter"/>
</dbReference>
<reference evidence="4 5" key="1">
    <citation type="journal article" date="2009" name="J. Bacteriol.">
        <title>Genome sequences of three Agrobacterium biovars help elucidate the evolution of multichromosome genomes in bacteria.</title>
        <authorList>
            <person name="Slater S.C."/>
            <person name="Goldman B.S."/>
            <person name="Goodner B."/>
            <person name="Setubal J.C."/>
            <person name="Farrand S.K."/>
            <person name="Nester E.W."/>
            <person name="Burr T.J."/>
            <person name="Banta L."/>
            <person name="Dickerman A.W."/>
            <person name="Paulsen I."/>
            <person name="Otten L."/>
            <person name="Suen G."/>
            <person name="Welch R."/>
            <person name="Almeida N.F."/>
            <person name="Arnold F."/>
            <person name="Burton O.T."/>
            <person name="Du Z."/>
            <person name="Ewing A."/>
            <person name="Godsy E."/>
            <person name="Heisel S."/>
            <person name="Houmiel K.L."/>
            <person name="Jhaveri J."/>
            <person name="Lu J."/>
            <person name="Miller N.M."/>
            <person name="Norton S."/>
            <person name="Chen Q."/>
            <person name="Phoolcharoen W."/>
            <person name="Ohlin V."/>
            <person name="Ondrusek D."/>
            <person name="Pride N."/>
            <person name="Stricklin S.L."/>
            <person name="Sun J."/>
            <person name="Wheeler C."/>
            <person name="Wilson L."/>
            <person name="Zhu H."/>
            <person name="Wood D.W."/>
        </authorList>
    </citation>
    <scope>NUCLEOTIDE SEQUENCE [LARGE SCALE GENOMIC DNA]</scope>
    <source>
        <strain evidence="5">K84 / ATCC BAA-868</strain>
    </source>
</reference>
<evidence type="ECO:0000256" key="2">
    <source>
        <dbReference type="ARBA" id="ARBA00023033"/>
    </source>
</evidence>
<evidence type="ECO:0000313" key="4">
    <source>
        <dbReference type="EMBL" id="ACM30421.1"/>
    </source>
</evidence>
<keyword evidence="1" id="KW-0560">Oxidoreductase</keyword>
<gene>
    <name evidence="4" type="ordered locus">Arad_9363</name>
</gene>
<dbReference type="PANTHER" id="PTHR30137">
    <property type="entry name" value="LUCIFERASE-LIKE MONOOXYGENASE"/>
    <property type="match status" value="1"/>
</dbReference>
<proteinExistence type="predicted"/>
<dbReference type="GO" id="GO:0016705">
    <property type="term" value="F:oxidoreductase activity, acting on paired donors, with incorporation or reduction of molecular oxygen"/>
    <property type="evidence" value="ECO:0007669"/>
    <property type="project" value="InterPro"/>
</dbReference>
<dbReference type="GO" id="GO:0004497">
    <property type="term" value="F:monooxygenase activity"/>
    <property type="evidence" value="ECO:0007669"/>
    <property type="project" value="UniProtKB-KW"/>
</dbReference>
<evidence type="ECO:0000259" key="3">
    <source>
        <dbReference type="Pfam" id="PF00296"/>
    </source>
</evidence>
<dbReference type="InterPro" id="IPR011251">
    <property type="entry name" value="Luciferase-like_dom"/>
</dbReference>
<name>B9JKH9_RHIR8</name>
<evidence type="ECO:0000256" key="1">
    <source>
        <dbReference type="ARBA" id="ARBA00023002"/>
    </source>
</evidence>
<dbReference type="eggNOG" id="COG2141">
    <property type="taxonomic scope" value="Bacteria"/>
</dbReference>
<feature type="domain" description="Luciferase-like" evidence="3">
    <location>
        <begin position="30"/>
        <end position="319"/>
    </location>
</feature>
<dbReference type="Proteomes" id="UP000001600">
    <property type="component" value="Chromosome 2"/>
</dbReference>
<dbReference type="EMBL" id="CP000629">
    <property type="protein sequence ID" value="ACM30421.1"/>
    <property type="molecule type" value="Genomic_DNA"/>
</dbReference>
<dbReference type="KEGG" id="ara:Arad_9363"/>
<dbReference type="AlphaFoldDB" id="B9JKH9"/>
<sequence length="373" mass="41205">MPSAPRRRSGLGKETNMVKLGLFNLMGLYDRNTSPASVVKTTVDAVKMAEDFGFDVAWFAEHHFTNHSICPSSMLMVAHCAAETKQIRLAPAVLALPFYDPLRLVQEAAFTDLLTHGRLVLGLGCGYQPHEFERFRVQPEERHSIMLEAWTILEQGLTAGVVEFSGRHFSIPRTELSMRPFGLAMPDVFVATSHPDPIARMVRGNHTPFMSFGHRGLNAARSFKDRIAASWTDAGGNPDTMPLAVQRYVYVTEDRDDARHAAQCVRDLARAAVPLSTADPTRDGPFLRLMPLNDEPPLDDFLDNAVIGPASYCAEKLAGEIEALKPTHLSCFMGFAGIGRRETLASIERFGCEVIPQLEGLVELRNTTLRDAA</sequence>
<evidence type="ECO:0000313" key="5">
    <source>
        <dbReference type="Proteomes" id="UP000001600"/>
    </source>
</evidence>
<dbReference type="InterPro" id="IPR050766">
    <property type="entry name" value="Bact_Lucif_Oxidored"/>
</dbReference>
<protein>
    <submittedName>
        <fullName evidence="4">Luciferase protein</fullName>
    </submittedName>
</protein>